<sequence>MEDNYENQLFKSIAGYVVEKVPESENKEEKLLLQSLHLSKYLGDTRSFIFQNKKLNSWEALIHPVTVDLMTADGACGSYAFILSYILNELKIPNRIAQMKVGNMYGGHILVEAKTSKGWVVLDGSYDLCFRKKDGGLASFSEVSNNWDYYKNQVPDSYNSGYRYEGVRYTNWDKIPVVLPLFKKVLEVFLGKERVEQISMRNYFLRKFRVLFNVSALIYLTLIIRIIIKRLKLFRMGIELYFPIMFPSLEI</sequence>
<gene>
    <name evidence="2" type="ORF">J7I42_07865</name>
</gene>
<evidence type="ECO:0000313" key="2">
    <source>
        <dbReference type="EMBL" id="MBO9200169.1"/>
    </source>
</evidence>
<dbReference type="RefSeq" id="WP_209138224.1">
    <property type="nucleotide sequence ID" value="NZ_JAGHKO010000001.1"/>
</dbReference>
<accession>A0ABS3YQQ6</accession>
<protein>
    <recommendedName>
        <fullName evidence="4">Transglutaminase-like domain-containing protein</fullName>
    </recommendedName>
</protein>
<feature type="transmembrane region" description="Helical" evidence="1">
    <location>
        <begin position="210"/>
        <end position="228"/>
    </location>
</feature>
<comment type="caution">
    <text evidence="2">The sequence shown here is derived from an EMBL/GenBank/DDBJ whole genome shotgun (WGS) entry which is preliminary data.</text>
</comment>
<reference evidence="2 3" key="1">
    <citation type="submission" date="2021-03" db="EMBL/GenBank/DDBJ databases">
        <title>Assistant Professor.</title>
        <authorList>
            <person name="Huq M.A."/>
        </authorList>
    </citation>
    <scope>NUCLEOTIDE SEQUENCE [LARGE SCALE GENOMIC DNA]</scope>
    <source>
        <strain evidence="2 3">MAH-29</strain>
    </source>
</reference>
<evidence type="ECO:0008006" key="4">
    <source>
        <dbReference type="Google" id="ProtNLM"/>
    </source>
</evidence>
<keyword evidence="3" id="KW-1185">Reference proteome</keyword>
<keyword evidence="1" id="KW-0472">Membrane</keyword>
<dbReference type="EMBL" id="JAGHKO010000001">
    <property type="protein sequence ID" value="MBO9200169.1"/>
    <property type="molecule type" value="Genomic_DNA"/>
</dbReference>
<keyword evidence="1" id="KW-0812">Transmembrane</keyword>
<evidence type="ECO:0000256" key="1">
    <source>
        <dbReference type="SAM" id="Phobius"/>
    </source>
</evidence>
<keyword evidence="1" id="KW-1133">Transmembrane helix</keyword>
<organism evidence="2 3">
    <name type="scientific">Niastella soli</name>
    <dbReference type="NCBI Taxonomy" id="2821487"/>
    <lineage>
        <taxon>Bacteria</taxon>
        <taxon>Pseudomonadati</taxon>
        <taxon>Bacteroidota</taxon>
        <taxon>Chitinophagia</taxon>
        <taxon>Chitinophagales</taxon>
        <taxon>Chitinophagaceae</taxon>
        <taxon>Niastella</taxon>
    </lineage>
</organism>
<proteinExistence type="predicted"/>
<dbReference type="Proteomes" id="UP000677244">
    <property type="component" value="Unassembled WGS sequence"/>
</dbReference>
<evidence type="ECO:0000313" key="3">
    <source>
        <dbReference type="Proteomes" id="UP000677244"/>
    </source>
</evidence>
<name>A0ABS3YQQ6_9BACT</name>